<dbReference type="InterPro" id="IPR028143">
    <property type="entry name" value="Get2/sif1"/>
</dbReference>
<dbReference type="PANTHER" id="PTHR28263:SF1">
    <property type="entry name" value="GOLGI TO ER TRAFFIC PROTEIN 2"/>
    <property type="match status" value="1"/>
</dbReference>
<feature type="transmembrane region" description="Helical" evidence="5">
    <location>
        <begin position="228"/>
        <end position="246"/>
    </location>
</feature>
<accession>A0A9P3H628</accession>
<feature type="compositionally biased region" description="Polar residues" evidence="4">
    <location>
        <begin position="29"/>
        <end position="43"/>
    </location>
</feature>
<evidence type="ECO:0000256" key="4">
    <source>
        <dbReference type="SAM" id="MobiDB-lite"/>
    </source>
</evidence>
<evidence type="ECO:0000256" key="5">
    <source>
        <dbReference type="SAM" id="Phobius"/>
    </source>
</evidence>
<evidence type="ECO:0000256" key="1">
    <source>
        <dbReference type="ARBA" id="ARBA00022692"/>
    </source>
</evidence>
<sequence length="358" mass="38637">MSDSQAELLRKRREARQKKILASGESRLSKITGTSGTNAQVAPTPSVLLAREQLLKKEQEEERIKASVASGTILQPQGESEGPKVAAKDDEETDRSLASPRISRQASLSSGTVPTHSSTASSGPRTNTATKVEDSNDADPDDSLGAPSPSTAPFASPFGADPTFNPFMNNPFLDPQQQQSLTRRMQSEDGGAGSKSPSAMAGFGGPGSGMPPPGFTVLTPVADTTARWWKLLHFVLSVLLGFGVVYREYSRQGDFGRFDALATDKPLPYGVYQVAPMPVFWYFVTMELILQSTRMVLHGVTASPSSTLGTIAGFLPPPFSDMIRIFMRYRLIWSSLVNDLAVVVFIVGLTVVFTHMFS</sequence>
<feature type="transmembrane region" description="Helical" evidence="5">
    <location>
        <begin position="267"/>
        <end position="284"/>
    </location>
</feature>
<keyword evidence="7" id="KW-1185">Reference proteome</keyword>
<organism evidence="6 7">
    <name type="scientific">Entomortierella parvispora</name>
    <dbReference type="NCBI Taxonomy" id="205924"/>
    <lineage>
        <taxon>Eukaryota</taxon>
        <taxon>Fungi</taxon>
        <taxon>Fungi incertae sedis</taxon>
        <taxon>Mucoromycota</taxon>
        <taxon>Mortierellomycotina</taxon>
        <taxon>Mortierellomycetes</taxon>
        <taxon>Mortierellales</taxon>
        <taxon>Mortierellaceae</taxon>
        <taxon>Entomortierella</taxon>
    </lineage>
</organism>
<protein>
    <submittedName>
        <fullName evidence="6">GET complex subunit GET2</fullName>
    </submittedName>
</protein>
<dbReference type="Proteomes" id="UP000827284">
    <property type="component" value="Unassembled WGS sequence"/>
</dbReference>
<reference evidence="6" key="1">
    <citation type="submission" date="2021-11" db="EMBL/GenBank/DDBJ databases">
        <authorList>
            <person name="Herlambang A."/>
            <person name="Guo Y."/>
            <person name="Takashima Y."/>
            <person name="Nishizawa T."/>
        </authorList>
    </citation>
    <scope>NUCLEOTIDE SEQUENCE</scope>
    <source>
        <strain evidence="6">E1425</strain>
    </source>
</reference>
<evidence type="ECO:0000313" key="6">
    <source>
        <dbReference type="EMBL" id="GJJ70685.1"/>
    </source>
</evidence>
<evidence type="ECO:0000256" key="2">
    <source>
        <dbReference type="ARBA" id="ARBA00022989"/>
    </source>
</evidence>
<gene>
    <name evidence="6" type="ORF">EMPS_03035</name>
</gene>
<name>A0A9P3H628_9FUNG</name>
<dbReference type="OrthoDB" id="5393181at2759"/>
<dbReference type="PANTHER" id="PTHR28263">
    <property type="entry name" value="GOLGI TO ER TRAFFIC PROTEIN 2"/>
    <property type="match status" value="1"/>
</dbReference>
<dbReference type="AlphaFoldDB" id="A0A9P3H628"/>
<proteinExistence type="predicted"/>
<dbReference type="GO" id="GO:0006890">
    <property type="term" value="P:retrograde vesicle-mediated transport, Golgi to endoplasmic reticulum"/>
    <property type="evidence" value="ECO:0007669"/>
    <property type="project" value="TreeGrafter"/>
</dbReference>
<keyword evidence="3 5" id="KW-0472">Membrane</keyword>
<keyword evidence="1 5" id="KW-0812">Transmembrane</keyword>
<feature type="transmembrane region" description="Helical" evidence="5">
    <location>
        <begin position="336"/>
        <end position="357"/>
    </location>
</feature>
<feature type="compositionally biased region" description="Polar residues" evidence="4">
    <location>
        <begin position="69"/>
        <end position="78"/>
    </location>
</feature>
<feature type="compositionally biased region" description="Polar residues" evidence="4">
    <location>
        <begin position="175"/>
        <end position="184"/>
    </location>
</feature>
<feature type="region of interest" description="Disordered" evidence="4">
    <location>
        <begin position="58"/>
        <end position="207"/>
    </location>
</feature>
<feature type="compositionally biased region" description="Polar residues" evidence="4">
    <location>
        <begin position="102"/>
        <end position="130"/>
    </location>
</feature>
<feature type="compositionally biased region" description="Low complexity" evidence="4">
    <location>
        <begin position="145"/>
        <end position="160"/>
    </location>
</feature>
<evidence type="ECO:0000313" key="7">
    <source>
        <dbReference type="Proteomes" id="UP000827284"/>
    </source>
</evidence>
<evidence type="ECO:0000256" key="3">
    <source>
        <dbReference type="ARBA" id="ARBA00023136"/>
    </source>
</evidence>
<feature type="compositionally biased region" description="Basic residues" evidence="4">
    <location>
        <begin position="10"/>
        <end position="19"/>
    </location>
</feature>
<reference evidence="6" key="2">
    <citation type="journal article" date="2022" name="Microbiol. Resour. Announc.">
        <title>Whole-Genome Sequence of Entomortierella parvispora E1425, a Mucoromycotan Fungus Associated with Burkholderiaceae-Related Endosymbiotic Bacteria.</title>
        <authorList>
            <person name="Herlambang A."/>
            <person name="Guo Y."/>
            <person name="Takashima Y."/>
            <person name="Narisawa K."/>
            <person name="Ohta H."/>
            <person name="Nishizawa T."/>
        </authorList>
    </citation>
    <scope>NUCLEOTIDE SEQUENCE</scope>
    <source>
        <strain evidence="6">E1425</strain>
    </source>
</reference>
<dbReference type="Pfam" id="PF08690">
    <property type="entry name" value="GET2"/>
    <property type="match status" value="1"/>
</dbReference>
<keyword evidence="2 5" id="KW-1133">Transmembrane helix</keyword>
<dbReference type="EMBL" id="BQFW01000004">
    <property type="protein sequence ID" value="GJJ70685.1"/>
    <property type="molecule type" value="Genomic_DNA"/>
</dbReference>
<comment type="caution">
    <text evidence="6">The sequence shown here is derived from an EMBL/GenBank/DDBJ whole genome shotgun (WGS) entry which is preliminary data.</text>
</comment>
<feature type="region of interest" description="Disordered" evidence="4">
    <location>
        <begin position="1"/>
        <end position="45"/>
    </location>
</feature>